<dbReference type="SUPFAM" id="SSF52540">
    <property type="entry name" value="P-loop containing nucleoside triphosphate hydrolases"/>
    <property type="match status" value="1"/>
</dbReference>
<dbReference type="SUPFAM" id="SSF81271">
    <property type="entry name" value="TGS-like"/>
    <property type="match status" value="1"/>
</dbReference>
<feature type="coiled-coil region" evidence="1">
    <location>
        <begin position="12"/>
        <end position="59"/>
    </location>
</feature>
<keyword evidence="1" id="KW-0175">Coiled coil</keyword>
<dbReference type="InterPro" id="IPR006073">
    <property type="entry name" value="GTP-bd"/>
</dbReference>
<evidence type="ECO:0000313" key="5">
    <source>
        <dbReference type="Proteomes" id="UP000298324"/>
    </source>
</evidence>
<dbReference type="Gene3D" id="3.40.50.300">
    <property type="entry name" value="P-loop containing nucleotide triphosphate hydrolases"/>
    <property type="match status" value="1"/>
</dbReference>
<proteinExistence type="predicted"/>
<protein>
    <submittedName>
        <fullName evidence="4">GTPase Obg</fullName>
    </submittedName>
</protein>
<sequence>MPANLTPQYYDAEESYKKAVTVEEKIAALEEMLAVIPKHKGTEKMQADLKKRLSKLREEGQKKSKTARIDPFFIEKQGAGQVALVGFPNTGKSALVGAVTRARPKIAGYPFSTTVPLAGMMPYEDIYIQLVDTPPITQEIVPPGLAGALRNADALLVLVDAGSDECLEQLEFCLKYLNDKKIVRDDAALNTRGIPPGRRLVLATRADMPNSSDNIEIMRELGPAGLEIYPVSAVTGVGLEALKEKIFTILGIIRVYTKVPGKEPDLKTPFILQQGSTIQELAVSIHRDLPRLMKNARIWGSARFEGQSVMRDYVLQDRDIVEITQ</sequence>
<keyword evidence="5" id="KW-1185">Reference proteome</keyword>
<reference evidence="4 5" key="1">
    <citation type="journal article" date="2018" name="Environ. Microbiol.">
        <title>Novel energy conservation strategies and behaviour of Pelotomaculum schinkii driving syntrophic propionate catabolism.</title>
        <authorList>
            <person name="Hidalgo-Ahumada C.A.P."/>
            <person name="Nobu M.K."/>
            <person name="Narihiro T."/>
            <person name="Tamaki H."/>
            <person name="Liu W.T."/>
            <person name="Kamagata Y."/>
            <person name="Stams A.J.M."/>
            <person name="Imachi H."/>
            <person name="Sousa D.Z."/>
        </authorList>
    </citation>
    <scope>NUCLEOTIDE SEQUENCE [LARGE SCALE GENOMIC DNA]</scope>
    <source>
        <strain evidence="4 5">HH</strain>
    </source>
</reference>
<feature type="domain" description="TGS" evidence="3">
    <location>
        <begin position="253"/>
        <end position="323"/>
    </location>
</feature>
<dbReference type="Pfam" id="PF01926">
    <property type="entry name" value="MMR_HSR1"/>
    <property type="match status" value="1"/>
</dbReference>
<evidence type="ECO:0000313" key="4">
    <source>
        <dbReference type="EMBL" id="TEB08035.1"/>
    </source>
</evidence>
<dbReference type="Gene3D" id="3.10.20.30">
    <property type="match status" value="1"/>
</dbReference>
<accession>A0A4Y7RG90</accession>
<dbReference type="Proteomes" id="UP000298324">
    <property type="component" value="Unassembled WGS sequence"/>
</dbReference>
<dbReference type="RefSeq" id="WP_190239788.1">
    <property type="nucleotide sequence ID" value="NZ_QFGA01000001.1"/>
</dbReference>
<comment type="caution">
    <text evidence="4">The sequence shown here is derived from an EMBL/GenBank/DDBJ whole genome shotgun (WGS) entry which is preliminary data.</text>
</comment>
<feature type="domain" description="G" evidence="2">
    <location>
        <begin position="81"/>
        <end position="180"/>
    </location>
</feature>
<dbReference type="PRINTS" id="PR00326">
    <property type="entry name" value="GTP1OBG"/>
</dbReference>
<dbReference type="AlphaFoldDB" id="A0A4Y7RG90"/>
<dbReference type="EMBL" id="QFGA01000001">
    <property type="protein sequence ID" value="TEB08035.1"/>
    <property type="molecule type" value="Genomic_DNA"/>
</dbReference>
<evidence type="ECO:0000256" key="1">
    <source>
        <dbReference type="SAM" id="Coils"/>
    </source>
</evidence>
<dbReference type="InterPro" id="IPR012676">
    <property type="entry name" value="TGS-like"/>
</dbReference>
<dbReference type="CDD" id="cd01666">
    <property type="entry name" value="TGS_DRG"/>
    <property type="match status" value="1"/>
</dbReference>
<dbReference type="InterPro" id="IPR012675">
    <property type="entry name" value="Beta-grasp_dom_sf"/>
</dbReference>
<dbReference type="GO" id="GO:0005525">
    <property type="term" value="F:GTP binding"/>
    <property type="evidence" value="ECO:0007669"/>
    <property type="project" value="InterPro"/>
</dbReference>
<evidence type="ECO:0000259" key="2">
    <source>
        <dbReference type="Pfam" id="PF01926"/>
    </source>
</evidence>
<evidence type="ECO:0000259" key="3">
    <source>
        <dbReference type="Pfam" id="PF02824"/>
    </source>
</evidence>
<dbReference type="PANTHER" id="PTHR43127">
    <property type="entry name" value="DEVELOPMENTALLY-REGULATED GTP-BINDING PROTEIN 2"/>
    <property type="match status" value="1"/>
</dbReference>
<dbReference type="InterPro" id="IPR027417">
    <property type="entry name" value="P-loop_NTPase"/>
</dbReference>
<dbReference type="InterPro" id="IPR004095">
    <property type="entry name" value="TGS"/>
</dbReference>
<dbReference type="GO" id="GO:0003924">
    <property type="term" value="F:GTPase activity"/>
    <property type="evidence" value="ECO:0007669"/>
    <property type="project" value="InterPro"/>
</dbReference>
<organism evidence="4 5">
    <name type="scientific">Pelotomaculum schinkii</name>
    <dbReference type="NCBI Taxonomy" id="78350"/>
    <lineage>
        <taxon>Bacteria</taxon>
        <taxon>Bacillati</taxon>
        <taxon>Bacillota</taxon>
        <taxon>Clostridia</taxon>
        <taxon>Eubacteriales</taxon>
        <taxon>Desulfotomaculaceae</taxon>
        <taxon>Pelotomaculum</taxon>
    </lineage>
</organism>
<name>A0A4Y7RG90_9FIRM</name>
<gene>
    <name evidence="4" type="primary">obg_2</name>
    <name evidence="4" type="ORF">Psch_01590</name>
</gene>
<dbReference type="Pfam" id="PF02824">
    <property type="entry name" value="TGS"/>
    <property type="match status" value="1"/>
</dbReference>
<dbReference type="InterPro" id="IPR045001">
    <property type="entry name" value="DRG"/>
</dbReference>